<gene>
    <name evidence="1" type="ORF">CVT24_012936</name>
</gene>
<proteinExistence type="predicted"/>
<organism evidence="1 2">
    <name type="scientific">Panaeolus cyanescens</name>
    <dbReference type="NCBI Taxonomy" id="181874"/>
    <lineage>
        <taxon>Eukaryota</taxon>
        <taxon>Fungi</taxon>
        <taxon>Dikarya</taxon>
        <taxon>Basidiomycota</taxon>
        <taxon>Agaricomycotina</taxon>
        <taxon>Agaricomycetes</taxon>
        <taxon>Agaricomycetidae</taxon>
        <taxon>Agaricales</taxon>
        <taxon>Agaricineae</taxon>
        <taxon>Galeropsidaceae</taxon>
        <taxon>Panaeolus</taxon>
    </lineage>
</organism>
<comment type="caution">
    <text evidence="1">The sequence shown here is derived from an EMBL/GenBank/DDBJ whole genome shotgun (WGS) entry which is preliminary data.</text>
</comment>
<dbReference type="InParanoid" id="A0A409W6G1"/>
<keyword evidence="2" id="KW-1185">Reference proteome</keyword>
<dbReference type="Proteomes" id="UP000284842">
    <property type="component" value="Unassembled WGS sequence"/>
</dbReference>
<sequence length="307" mass="33874">MLDFPRLFFTPITKIKLLSKKKPLFSANTKFNVGNDGYKQLADNSLQMGKPNEKKILSMPIVPFNSPVVTPSSSFMGITLSRRSISIHSHVRASFPTASAELHRSDSFNLSLESETSNSEEDTDAAALASLEVTLLQPHKWNECSEDLAEKERACGLGIKGMTRKDGSASFDGLGILSIGASTPSPTSLTFSIDQHIVTQSENPFDHPSDTLLQETLVTFMDGQDRDQLLQTISECPWREEEERDLPTKSSADSLVGVGELEESGVCPLKSYPSWPPLLFSSSLHLGVTFREMSENQNFDLTKKIEN</sequence>
<dbReference type="AlphaFoldDB" id="A0A409W6G1"/>
<name>A0A409W6G1_9AGAR</name>
<protein>
    <submittedName>
        <fullName evidence="1">Uncharacterized protein</fullName>
    </submittedName>
</protein>
<reference evidence="1 2" key="1">
    <citation type="journal article" date="2018" name="Evol. Lett.">
        <title>Horizontal gene cluster transfer increased hallucinogenic mushroom diversity.</title>
        <authorList>
            <person name="Reynolds H.T."/>
            <person name="Vijayakumar V."/>
            <person name="Gluck-Thaler E."/>
            <person name="Korotkin H.B."/>
            <person name="Matheny P.B."/>
            <person name="Slot J.C."/>
        </authorList>
    </citation>
    <scope>NUCLEOTIDE SEQUENCE [LARGE SCALE GENOMIC DNA]</scope>
    <source>
        <strain evidence="1 2">2629</strain>
    </source>
</reference>
<evidence type="ECO:0000313" key="2">
    <source>
        <dbReference type="Proteomes" id="UP000284842"/>
    </source>
</evidence>
<dbReference type="OrthoDB" id="3057455at2759"/>
<evidence type="ECO:0000313" key="1">
    <source>
        <dbReference type="EMBL" id="PPQ74107.1"/>
    </source>
</evidence>
<accession>A0A409W6G1</accession>
<dbReference type="EMBL" id="NHTK01005776">
    <property type="protein sequence ID" value="PPQ74107.1"/>
    <property type="molecule type" value="Genomic_DNA"/>
</dbReference>